<dbReference type="SMART" id="SM00829">
    <property type="entry name" value="PKS_ER"/>
    <property type="match status" value="1"/>
</dbReference>
<protein>
    <submittedName>
        <fullName evidence="6">Alcohol dehydrogenase catalytic domain-containing protein</fullName>
    </submittedName>
</protein>
<dbReference type="Gene3D" id="3.40.50.720">
    <property type="entry name" value="NAD(P)-binding Rossmann-like Domain"/>
    <property type="match status" value="1"/>
</dbReference>
<organism evidence="6 7">
    <name type="scientific">Flintibacter hominis</name>
    <dbReference type="NCBI Taxonomy" id="2763048"/>
    <lineage>
        <taxon>Bacteria</taxon>
        <taxon>Bacillati</taxon>
        <taxon>Bacillota</taxon>
        <taxon>Clostridia</taxon>
        <taxon>Eubacteriales</taxon>
        <taxon>Flintibacter</taxon>
    </lineage>
</organism>
<dbReference type="PANTHER" id="PTHR43401:SF2">
    <property type="entry name" value="L-THREONINE 3-DEHYDROGENASE"/>
    <property type="match status" value="1"/>
</dbReference>
<dbReference type="PROSITE" id="PS00059">
    <property type="entry name" value="ADH_ZINC"/>
    <property type="match status" value="1"/>
</dbReference>
<dbReference type="Pfam" id="PF08240">
    <property type="entry name" value="ADH_N"/>
    <property type="match status" value="1"/>
</dbReference>
<dbReference type="RefSeq" id="WP_186852391.1">
    <property type="nucleotide sequence ID" value="NZ_JACOPO010000002.1"/>
</dbReference>
<keyword evidence="3" id="KW-0560">Oxidoreductase</keyword>
<proteinExistence type="inferred from homology"/>
<evidence type="ECO:0000313" key="6">
    <source>
        <dbReference type="EMBL" id="MBC5722156.1"/>
    </source>
</evidence>
<dbReference type="Gene3D" id="3.90.180.10">
    <property type="entry name" value="Medium-chain alcohol dehydrogenases, catalytic domain"/>
    <property type="match status" value="1"/>
</dbReference>
<keyword evidence="1 4" id="KW-0479">Metal-binding</keyword>
<comment type="cofactor">
    <cofactor evidence="4">
        <name>Zn(2+)</name>
        <dbReference type="ChEBI" id="CHEBI:29105"/>
    </cofactor>
</comment>
<gene>
    <name evidence="6" type="ORF">H8S11_04915</name>
</gene>
<evidence type="ECO:0000256" key="2">
    <source>
        <dbReference type="ARBA" id="ARBA00022833"/>
    </source>
</evidence>
<dbReference type="InterPro" id="IPR011032">
    <property type="entry name" value="GroES-like_sf"/>
</dbReference>
<feature type="domain" description="Enoyl reductase (ER)" evidence="5">
    <location>
        <begin position="14"/>
        <end position="353"/>
    </location>
</feature>
<evidence type="ECO:0000256" key="4">
    <source>
        <dbReference type="RuleBase" id="RU361277"/>
    </source>
</evidence>
<dbReference type="Pfam" id="PF00107">
    <property type="entry name" value="ADH_zinc_N"/>
    <property type="match status" value="1"/>
</dbReference>
<evidence type="ECO:0000313" key="7">
    <source>
        <dbReference type="Proteomes" id="UP000628736"/>
    </source>
</evidence>
<dbReference type="EMBL" id="JACOPO010000002">
    <property type="protein sequence ID" value="MBC5722156.1"/>
    <property type="molecule type" value="Genomic_DNA"/>
</dbReference>
<evidence type="ECO:0000259" key="5">
    <source>
        <dbReference type="SMART" id="SM00829"/>
    </source>
</evidence>
<dbReference type="Proteomes" id="UP000628736">
    <property type="component" value="Unassembled WGS sequence"/>
</dbReference>
<dbReference type="InterPro" id="IPR036291">
    <property type="entry name" value="NAD(P)-bd_dom_sf"/>
</dbReference>
<name>A0A8J6J7J9_9FIRM</name>
<evidence type="ECO:0000256" key="3">
    <source>
        <dbReference type="ARBA" id="ARBA00023002"/>
    </source>
</evidence>
<dbReference type="InterPro" id="IPR020843">
    <property type="entry name" value="ER"/>
</dbReference>
<comment type="caution">
    <text evidence="6">The sequence shown here is derived from an EMBL/GenBank/DDBJ whole genome shotgun (WGS) entry which is preliminary data.</text>
</comment>
<keyword evidence="7" id="KW-1185">Reference proteome</keyword>
<evidence type="ECO:0000256" key="1">
    <source>
        <dbReference type="ARBA" id="ARBA00022723"/>
    </source>
</evidence>
<dbReference type="PANTHER" id="PTHR43401">
    <property type="entry name" value="L-THREONINE 3-DEHYDROGENASE"/>
    <property type="match status" value="1"/>
</dbReference>
<dbReference type="SUPFAM" id="SSF50129">
    <property type="entry name" value="GroES-like"/>
    <property type="match status" value="1"/>
</dbReference>
<dbReference type="GO" id="GO:0008270">
    <property type="term" value="F:zinc ion binding"/>
    <property type="evidence" value="ECO:0007669"/>
    <property type="project" value="InterPro"/>
</dbReference>
<dbReference type="GO" id="GO:0016491">
    <property type="term" value="F:oxidoreductase activity"/>
    <property type="evidence" value="ECO:0007669"/>
    <property type="project" value="UniProtKB-KW"/>
</dbReference>
<reference evidence="6" key="1">
    <citation type="submission" date="2020-08" db="EMBL/GenBank/DDBJ databases">
        <title>Genome public.</title>
        <authorList>
            <person name="Liu C."/>
            <person name="Sun Q."/>
        </authorList>
    </citation>
    <scope>NUCLEOTIDE SEQUENCE</scope>
    <source>
        <strain evidence="6">NSJ-23</strain>
    </source>
</reference>
<sequence>METIMKALVKTEKGPGHLTLMERPVPQIGDDDLLVQVKAAGICGSDIRMKNLGNSENLRPPVILGHEFSGVIAAVGKHIKGFEIGQRVVSDNSGDLCGKCDMCAKGNYLMCAHRVGLGSGMDGGFAPYVKISGHLLSVNPQSLYTIPNNVSFAEASLMDPICNAYKAVVEESSLIPGQDILIFGLGTIGLLAIKIAHLMGAGRIIAVNRSRNEDRIQIARKFGATHVICSKEEDVFQRVSYITNGEMVPVLIDCAGQNQILEVALALLQKGGEFIKVGYDAGPVGISLDRYVNKGIRIQGHFAYDYQGWKNCLKLMELRKLDVRDVITHRLPLEQWEEGFRLVESRKGIKVIFEF</sequence>
<dbReference type="InterPro" id="IPR050129">
    <property type="entry name" value="Zn_alcohol_dh"/>
</dbReference>
<dbReference type="AlphaFoldDB" id="A0A8J6J7J9"/>
<dbReference type="InterPro" id="IPR013149">
    <property type="entry name" value="ADH-like_C"/>
</dbReference>
<accession>A0A8J6J7J9</accession>
<dbReference type="InterPro" id="IPR002328">
    <property type="entry name" value="ADH_Zn_CS"/>
</dbReference>
<keyword evidence="2 4" id="KW-0862">Zinc</keyword>
<dbReference type="SUPFAM" id="SSF51735">
    <property type="entry name" value="NAD(P)-binding Rossmann-fold domains"/>
    <property type="match status" value="1"/>
</dbReference>
<comment type="similarity">
    <text evidence="4">Belongs to the zinc-containing alcohol dehydrogenase family.</text>
</comment>
<dbReference type="InterPro" id="IPR013154">
    <property type="entry name" value="ADH-like_N"/>
</dbReference>